<dbReference type="OrthoDB" id="10036721at2759"/>
<dbReference type="Pfam" id="PF12051">
    <property type="entry name" value="DUF3533"/>
    <property type="match status" value="2"/>
</dbReference>
<feature type="transmembrane region" description="Helical" evidence="2">
    <location>
        <begin position="38"/>
        <end position="58"/>
    </location>
</feature>
<dbReference type="Proteomes" id="UP000030703">
    <property type="component" value="Unassembled WGS sequence"/>
</dbReference>
<keyword evidence="2" id="KW-1133">Transmembrane helix</keyword>
<feature type="region of interest" description="Disordered" evidence="1">
    <location>
        <begin position="444"/>
        <end position="469"/>
    </location>
</feature>
<feature type="transmembrane region" description="Helical" evidence="2">
    <location>
        <begin position="628"/>
        <end position="648"/>
    </location>
</feature>
<reference evidence="4" key="1">
    <citation type="submission" date="2012-04" db="EMBL/GenBank/DDBJ databases">
        <title>The Genome Sequence of Fusarium oxysporum melonis.</title>
        <authorList>
            <consortium name="The Broad Institute Genome Sequencing Platform"/>
            <person name="Ma L.-J."/>
            <person name="Gale L.R."/>
            <person name="Schwartz D.C."/>
            <person name="Zhou S."/>
            <person name="Corby-Kistler H."/>
            <person name="Young S.K."/>
            <person name="Zeng Q."/>
            <person name="Gargeya S."/>
            <person name="Fitzgerald M."/>
            <person name="Haas B."/>
            <person name="Abouelleil A."/>
            <person name="Alvarado L."/>
            <person name="Arachchi H.M."/>
            <person name="Berlin A."/>
            <person name="Brown A."/>
            <person name="Chapman S.B."/>
            <person name="Chen Z."/>
            <person name="Dunbar C."/>
            <person name="Freedman E."/>
            <person name="Gearin G."/>
            <person name="Goldberg J."/>
            <person name="Griggs A."/>
            <person name="Gujja S."/>
            <person name="Heiman D."/>
            <person name="Howarth C."/>
            <person name="Larson L."/>
            <person name="Lui A."/>
            <person name="MacDonald P.J.P."/>
            <person name="Montmayeur A."/>
            <person name="Murphy C."/>
            <person name="Neiman D."/>
            <person name="Pearson M."/>
            <person name="Priest M."/>
            <person name="Roberts A."/>
            <person name="Saif S."/>
            <person name="Shea T."/>
            <person name="Shenoy N."/>
            <person name="Sisk P."/>
            <person name="Stolte C."/>
            <person name="Sykes S."/>
            <person name="Wortman J."/>
            <person name="Nusbaum C."/>
            <person name="Birren B."/>
        </authorList>
    </citation>
    <scope>NUCLEOTIDE SEQUENCE</scope>
    <source>
        <strain evidence="4">26406</strain>
    </source>
</reference>
<feature type="domain" description="DUF3533" evidence="3">
    <location>
        <begin position="38"/>
        <end position="400"/>
    </location>
</feature>
<evidence type="ECO:0000313" key="4">
    <source>
        <dbReference type="EMBL" id="EXK25927.1"/>
    </source>
</evidence>
<evidence type="ECO:0000256" key="2">
    <source>
        <dbReference type="SAM" id="Phobius"/>
    </source>
</evidence>
<proteinExistence type="predicted"/>
<dbReference type="PANTHER" id="PTHR34814">
    <property type="entry name" value="NITROSOGUANIDINE RESISTANCE PROTEIN SNG1"/>
    <property type="match status" value="1"/>
</dbReference>
<feature type="transmembrane region" description="Helical" evidence="2">
    <location>
        <begin position="684"/>
        <end position="705"/>
    </location>
</feature>
<reference evidence="4" key="2">
    <citation type="submission" date="2012-05" db="EMBL/GenBank/DDBJ databases">
        <title>Annotation of the Genome Sequence of Fusarium oxysporum f. sp. melonis 26406.</title>
        <authorList>
            <consortium name="The Broad Institute Genomics Platform"/>
            <person name="Ma L.-J."/>
            <person name="Corby-Kistler H."/>
            <person name="Broz K."/>
            <person name="Gale L.R."/>
            <person name="Jonkers W."/>
            <person name="O'Donnell K."/>
            <person name="Ploetz R."/>
            <person name="Steinberg C."/>
            <person name="Schwartz D.C."/>
            <person name="VanEtten H."/>
            <person name="Zhou S."/>
            <person name="Young S.K."/>
            <person name="Zeng Q."/>
            <person name="Gargeya S."/>
            <person name="Fitzgerald M."/>
            <person name="Abouelleil A."/>
            <person name="Alvarado L."/>
            <person name="Chapman S.B."/>
            <person name="Gainer-Dewar J."/>
            <person name="Goldberg J."/>
            <person name="Griggs A."/>
            <person name="Gujja S."/>
            <person name="Hansen M."/>
            <person name="Howarth C."/>
            <person name="Imamovic A."/>
            <person name="Ireland A."/>
            <person name="Larimer J."/>
            <person name="McCowan C."/>
            <person name="Murphy C."/>
            <person name="Pearson M."/>
            <person name="Poon T.W."/>
            <person name="Priest M."/>
            <person name="Roberts A."/>
            <person name="Saif S."/>
            <person name="Shea T."/>
            <person name="Sykes S."/>
            <person name="Wortman J."/>
            <person name="Nusbaum C."/>
            <person name="Birren B."/>
        </authorList>
    </citation>
    <scope>NUCLEOTIDE SEQUENCE</scope>
    <source>
        <strain evidence="4">26406</strain>
    </source>
</reference>
<feature type="transmembrane region" description="Helical" evidence="2">
    <location>
        <begin position="332"/>
        <end position="352"/>
    </location>
</feature>
<protein>
    <recommendedName>
        <fullName evidence="3">DUF3533 domain-containing protein</fullName>
    </recommendedName>
</protein>
<feature type="region of interest" description="Disordered" evidence="1">
    <location>
        <begin position="740"/>
        <end position="777"/>
    </location>
</feature>
<feature type="transmembrane region" description="Helical" evidence="2">
    <location>
        <begin position="600"/>
        <end position="621"/>
    </location>
</feature>
<feature type="transmembrane region" description="Helical" evidence="2">
    <location>
        <begin position="227"/>
        <end position="255"/>
    </location>
</feature>
<feature type="transmembrane region" description="Helical" evidence="2">
    <location>
        <begin position="267"/>
        <end position="292"/>
    </location>
</feature>
<name>W9ZBD5_FUSOX</name>
<feature type="compositionally biased region" description="Basic and acidic residues" evidence="1">
    <location>
        <begin position="740"/>
        <end position="765"/>
    </location>
</feature>
<evidence type="ECO:0000259" key="3">
    <source>
        <dbReference type="Pfam" id="PF12051"/>
    </source>
</evidence>
<dbReference type="VEuPathDB" id="FungiDB:FOMG_17451"/>
<gene>
    <name evidence="4" type="ORF">FOMG_17451</name>
</gene>
<dbReference type="GO" id="GO:0016020">
    <property type="term" value="C:membrane"/>
    <property type="evidence" value="ECO:0007669"/>
    <property type="project" value="TreeGrafter"/>
</dbReference>
<dbReference type="AlphaFoldDB" id="W9ZBD5"/>
<dbReference type="PANTHER" id="PTHR34814:SF2">
    <property type="entry name" value="DUF3533 DOMAIN-CONTAINING PROTEIN"/>
    <property type="match status" value="1"/>
</dbReference>
<sequence>MLSSIKSLYPKAFTDRLPRNDSVVRKARVAWLKAAGSNFLYLQLLFLGLFCYILGSLYQQTSHTHNLRVVFVDYDGGAIGQAVRGAYSSLRGKDYPSLTESPTSDFPTKNDLLEAVCKTRYWGAIFVSKGASNRLQEALDGNGTTLGYNKSDVMGYIWNEAVYAPIVDSAISTNLQLLSEVARVQYTTGNGTGNIHSVSGKTALAVLAEPWKLQSINIQPTSQGSRAIYNTVVIIMIMIEEFCYIGTINGLYAHFKLYTRVKARRIILVRLILSLIYTFVGSLCVVGAIWAFKAGWDVNGNQFVLSWATIWLFAHVNFLTLDVFTIWLPPPFIPMALVSWIILNVTSLLLPFELNPAFYRVGYIFPAHEVYQVLTHIWSRGCNPQLRYALPVLFGWEITTLLLSALGVYRRSHFAMLGEEQQEKDFKERLDAAVAFEMAKIKQATERHEEPPKEKTVSARQEMHSDAHDSQGLLSEVARVQYTTGNGTGNIHSVSGKTALAVLAEPWKLQSINIQPTSQGSRAIYNTVVIIMIMIEEFCYIGTINGLYAHFKLYTRVKARRIILVRLILSLIYTFVGSLCVVGAIWAFKAGWDVNGNQFVLSWATIWLFAHVNFLTLDVFTIWLPPPFIPMALVSWIILNVTSLLLPFELNPAFYRVGYIFPAHEVYQVLTHIWSRGCNPQLRYALPVLFGWEITTLLLSALGVYRRSHFAMLGEEQQEKDFKERLDAAVAFEMAKIKQATERHEEPPKEKTVSARQEMHSDAHDSQGVGEEETVREELAEVLESVETRQKRERETENLSNVCSFGPTFELPFKYESGNEGVRR</sequence>
<accession>W9ZBD5</accession>
<feature type="domain" description="DUF3533" evidence="3">
    <location>
        <begin position="474"/>
        <end position="696"/>
    </location>
</feature>
<evidence type="ECO:0000256" key="1">
    <source>
        <dbReference type="SAM" id="MobiDB-lite"/>
    </source>
</evidence>
<organism evidence="4">
    <name type="scientific">Fusarium oxysporum f. sp. melonis 26406</name>
    <dbReference type="NCBI Taxonomy" id="1089452"/>
    <lineage>
        <taxon>Eukaryota</taxon>
        <taxon>Fungi</taxon>
        <taxon>Dikarya</taxon>
        <taxon>Ascomycota</taxon>
        <taxon>Pezizomycotina</taxon>
        <taxon>Sordariomycetes</taxon>
        <taxon>Hypocreomycetidae</taxon>
        <taxon>Hypocreales</taxon>
        <taxon>Nectriaceae</taxon>
        <taxon>Fusarium</taxon>
        <taxon>Fusarium oxysporum species complex</taxon>
    </lineage>
</organism>
<dbReference type="EMBL" id="JH659378">
    <property type="protein sequence ID" value="EXK25927.1"/>
    <property type="molecule type" value="Genomic_DNA"/>
</dbReference>
<feature type="transmembrane region" description="Helical" evidence="2">
    <location>
        <begin position="304"/>
        <end position="325"/>
    </location>
</feature>
<feature type="transmembrane region" description="Helical" evidence="2">
    <location>
        <begin position="388"/>
        <end position="409"/>
    </location>
</feature>
<keyword evidence="2" id="KW-0472">Membrane</keyword>
<dbReference type="InterPro" id="IPR053001">
    <property type="entry name" value="MNNG_permease-like"/>
</dbReference>
<feature type="transmembrane region" description="Helical" evidence="2">
    <location>
        <begin position="563"/>
        <end position="588"/>
    </location>
</feature>
<dbReference type="HOGENOM" id="CLU_343558_0_0_1"/>
<keyword evidence="2" id="KW-0812">Transmembrane</keyword>
<dbReference type="InterPro" id="IPR022703">
    <property type="entry name" value="DUF3533"/>
</dbReference>